<evidence type="ECO:0000259" key="5">
    <source>
        <dbReference type="Pfam" id="PF02836"/>
    </source>
</evidence>
<dbReference type="GO" id="GO:0005975">
    <property type="term" value="P:carbohydrate metabolic process"/>
    <property type="evidence" value="ECO:0007669"/>
    <property type="project" value="InterPro"/>
</dbReference>
<dbReference type="RefSeq" id="WP_074756779.1">
    <property type="nucleotide sequence ID" value="NZ_FOGJ01000016.1"/>
</dbReference>
<protein>
    <submittedName>
        <fullName evidence="9">Beta-galactosidase</fullName>
    </submittedName>
</protein>
<dbReference type="Gene3D" id="3.20.20.80">
    <property type="entry name" value="Glycosidases"/>
    <property type="match status" value="1"/>
</dbReference>
<feature type="domain" description="Glycoside hydrolase family 2 catalytic" evidence="5">
    <location>
        <begin position="298"/>
        <end position="446"/>
    </location>
</feature>
<dbReference type="Pfam" id="PF02836">
    <property type="entry name" value="Glyco_hydro_2_C"/>
    <property type="match status" value="1"/>
</dbReference>
<keyword evidence="3" id="KW-0326">Glycosidase</keyword>
<dbReference type="Proteomes" id="UP000182584">
    <property type="component" value="Unassembled WGS sequence"/>
</dbReference>
<dbReference type="Gene3D" id="2.60.120.260">
    <property type="entry name" value="Galactose-binding domain-like"/>
    <property type="match status" value="1"/>
</dbReference>
<accession>A0A1H9TVF6</accession>
<dbReference type="eggNOG" id="COG3250">
    <property type="taxonomic scope" value="Bacteria"/>
</dbReference>
<reference evidence="9 10" key="1">
    <citation type="submission" date="2016-10" db="EMBL/GenBank/DDBJ databases">
        <authorList>
            <person name="de Groot N.N."/>
        </authorList>
    </citation>
    <scope>NUCLEOTIDE SEQUENCE [LARGE SCALE GENOMIC DNA]</scope>
    <source>
        <strain evidence="9 10">AR40</strain>
    </source>
</reference>
<dbReference type="Gene3D" id="2.60.40.10">
    <property type="entry name" value="Immunoglobulins"/>
    <property type="match status" value="3"/>
</dbReference>
<evidence type="ECO:0000256" key="3">
    <source>
        <dbReference type="ARBA" id="ARBA00023295"/>
    </source>
</evidence>
<dbReference type="SUPFAM" id="SSF49373">
    <property type="entry name" value="Invasin/intimin cell-adhesion fragments"/>
    <property type="match status" value="1"/>
</dbReference>
<evidence type="ECO:0000259" key="7">
    <source>
        <dbReference type="Pfam" id="PF16355"/>
    </source>
</evidence>
<name>A0A1H9TVF6_BUTFI</name>
<dbReference type="InterPro" id="IPR013783">
    <property type="entry name" value="Ig-like_fold"/>
</dbReference>
<dbReference type="InterPro" id="IPR051913">
    <property type="entry name" value="GH2_Domain-Containing"/>
</dbReference>
<sequence length="858" mass="95642">MERVLLDQGWEYRKGFLDMAITAEDGKGILVDLPHDAMIEGDVSEDAPGRFDMGYYNGSLINYTKKIMIPDKWKDDCVGLYFDGAMSNATVDINGYKVAAHHYGYAPFYVDLTDRVTFGEYNRITVNLNTTMNENSRWYTGTGLFRSVELCHSPRIHVAHDGIFMYTKEIGDVTCSDDVLTADYALIDAKVMIENTSYTNSIVDVILEIAEESGEVVKSVKSSIYVAKGTSEPASFSFAIDDPKLWDAEHPNLYTVTAKVQDTGEYRTHLIPKEDGAVDKAVTLFGIRTISVDSRRGLRINGKSIKLKGGCLHHDNGLIGTASLFETEVRKIKKLKEVGFNAIRTSHNPPSKVLIEACDRLGMYVLDEAFDAWNMAKRSGDYSQYFDADWEKDLTSFVTRDRNSPAVIMWSTGNEIPERGGLSDGYKVASMLAAKVKSLDTSRPVCNAVCSMWSGLDDELASSQNHQQNASARGESLLWENVTLPFTNGLDIVGYNYLEGLYEKDHELFPDRVILGSENFPKEIGFRWPFIEEHPYVIGDFTWTAWDYIGEAGIGKAVYVDENDPKAPKNPWEVMPYTSSPYPWRCANDADFDITGRLLPQGQYRSIAWHSDKTYVYSKHPDTFGKKEICSMWGFPYVDKNWNYKGYEGKDIEIVVFSSADEVEVLVNGKSIGVKRTDLNDRFPNCAVFETVYEEGVVEAISYKLGAEAVSGSCNNDNNDSDINTDRNTDKDVARVVISRDILETTKVPAALRLVPEKTSLKADGHDVSYIGIEIVDEDGAVVPDAEVSITASISGKAKLSGLGTGNPKTEENYTDNITTTYKGMAMAVVRSGYEKGEATLTIESQDFLKKEIKITLE</sequence>
<dbReference type="Pfam" id="PF00703">
    <property type="entry name" value="Glyco_hydro_2"/>
    <property type="match status" value="1"/>
</dbReference>
<organism evidence="9 10">
    <name type="scientific">Butyrivibrio fibrisolvens</name>
    <dbReference type="NCBI Taxonomy" id="831"/>
    <lineage>
        <taxon>Bacteria</taxon>
        <taxon>Bacillati</taxon>
        <taxon>Bacillota</taxon>
        <taxon>Clostridia</taxon>
        <taxon>Lachnospirales</taxon>
        <taxon>Lachnospiraceae</taxon>
        <taxon>Butyrivibrio</taxon>
    </lineage>
</organism>
<evidence type="ECO:0000256" key="2">
    <source>
        <dbReference type="ARBA" id="ARBA00022801"/>
    </source>
</evidence>
<dbReference type="InterPro" id="IPR032311">
    <property type="entry name" value="DUF4982"/>
</dbReference>
<dbReference type="GO" id="GO:0004553">
    <property type="term" value="F:hydrolase activity, hydrolyzing O-glycosyl compounds"/>
    <property type="evidence" value="ECO:0007669"/>
    <property type="project" value="InterPro"/>
</dbReference>
<dbReference type="InterPro" id="IPR006104">
    <property type="entry name" value="Glyco_hydro_2_N"/>
</dbReference>
<dbReference type="InterPro" id="IPR006103">
    <property type="entry name" value="Glyco_hydro_2_cat"/>
</dbReference>
<dbReference type="PRINTS" id="PR00132">
    <property type="entry name" value="GLHYDRLASE2"/>
</dbReference>
<dbReference type="InterPro" id="IPR008979">
    <property type="entry name" value="Galactose-bd-like_sf"/>
</dbReference>
<keyword evidence="2" id="KW-0378">Hydrolase</keyword>
<evidence type="ECO:0000313" key="10">
    <source>
        <dbReference type="Proteomes" id="UP000182584"/>
    </source>
</evidence>
<dbReference type="SUPFAM" id="SSF49785">
    <property type="entry name" value="Galactose-binding domain-like"/>
    <property type="match status" value="1"/>
</dbReference>
<dbReference type="InterPro" id="IPR040605">
    <property type="entry name" value="Glyco_hydro2_dom5"/>
</dbReference>
<dbReference type="InterPro" id="IPR017853">
    <property type="entry name" value="GH"/>
</dbReference>
<comment type="similarity">
    <text evidence="1">Belongs to the glycosyl hydrolase 2 family.</text>
</comment>
<dbReference type="InterPro" id="IPR006102">
    <property type="entry name" value="Ig-like_GH2"/>
</dbReference>
<evidence type="ECO:0000259" key="8">
    <source>
        <dbReference type="Pfam" id="PF18565"/>
    </source>
</evidence>
<dbReference type="OrthoDB" id="9762066at2"/>
<dbReference type="SUPFAM" id="SSF49303">
    <property type="entry name" value="beta-Galactosidase/glucuronidase domain"/>
    <property type="match status" value="1"/>
</dbReference>
<gene>
    <name evidence="9" type="ORF">SAMN04487884_11646</name>
</gene>
<dbReference type="PANTHER" id="PTHR42732">
    <property type="entry name" value="BETA-GALACTOSIDASE"/>
    <property type="match status" value="1"/>
</dbReference>
<feature type="domain" description="Glycoside hydrolase family 2" evidence="8">
    <location>
        <begin position="752"/>
        <end position="853"/>
    </location>
</feature>
<evidence type="ECO:0000259" key="6">
    <source>
        <dbReference type="Pfam" id="PF02837"/>
    </source>
</evidence>
<evidence type="ECO:0000259" key="4">
    <source>
        <dbReference type="Pfam" id="PF00703"/>
    </source>
</evidence>
<dbReference type="Pfam" id="PF18565">
    <property type="entry name" value="Glyco_hydro2_C5"/>
    <property type="match status" value="1"/>
</dbReference>
<dbReference type="AlphaFoldDB" id="A0A1H9TVF6"/>
<dbReference type="EMBL" id="FOGJ01000016">
    <property type="protein sequence ID" value="SES01350.1"/>
    <property type="molecule type" value="Genomic_DNA"/>
</dbReference>
<feature type="domain" description="Glycosyl hydrolases family 2 sugar binding" evidence="6">
    <location>
        <begin position="61"/>
        <end position="154"/>
    </location>
</feature>
<dbReference type="Pfam" id="PF02837">
    <property type="entry name" value="Glyco_hydro_2_N"/>
    <property type="match status" value="1"/>
</dbReference>
<dbReference type="Pfam" id="PF16355">
    <property type="entry name" value="DUF4982"/>
    <property type="match status" value="1"/>
</dbReference>
<dbReference type="InterPro" id="IPR036156">
    <property type="entry name" value="Beta-gal/glucu_dom_sf"/>
</dbReference>
<proteinExistence type="inferred from homology"/>
<dbReference type="PANTHER" id="PTHR42732:SF1">
    <property type="entry name" value="BETA-MANNOSIDASE"/>
    <property type="match status" value="1"/>
</dbReference>
<dbReference type="InterPro" id="IPR008964">
    <property type="entry name" value="Invasin/intimin_cell_adhesion"/>
</dbReference>
<feature type="domain" description="Glycoside hydrolase family 2 immunoglobulin-like beta-sandwich" evidence="4">
    <location>
        <begin position="177"/>
        <end position="264"/>
    </location>
</feature>
<evidence type="ECO:0000256" key="1">
    <source>
        <dbReference type="ARBA" id="ARBA00007401"/>
    </source>
</evidence>
<feature type="domain" description="DUF4982" evidence="7">
    <location>
        <begin position="649"/>
        <end position="708"/>
    </location>
</feature>
<dbReference type="InterPro" id="IPR006101">
    <property type="entry name" value="Glyco_hydro_2"/>
</dbReference>
<evidence type="ECO:0000313" key="9">
    <source>
        <dbReference type="EMBL" id="SES01350.1"/>
    </source>
</evidence>
<dbReference type="SUPFAM" id="SSF51445">
    <property type="entry name" value="(Trans)glycosidases"/>
    <property type="match status" value="1"/>
</dbReference>